<dbReference type="EMBL" id="JXTB01000477">
    <property type="protein sequence ID" value="PON39037.1"/>
    <property type="molecule type" value="Genomic_DNA"/>
</dbReference>
<feature type="region of interest" description="Disordered" evidence="1">
    <location>
        <begin position="18"/>
        <end position="64"/>
    </location>
</feature>
<gene>
    <name evidence="2" type="ORF">PanWU01x14_307870</name>
</gene>
<sequence>MLAYAKVPDADKVPYANRALDAEQADKDVLDEEKNRRERQAREMQRGFRPGFQVERGQTQFQHP</sequence>
<dbReference type="AlphaFoldDB" id="A0A2P5AR83"/>
<reference evidence="3" key="1">
    <citation type="submission" date="2016-06" db="EMBL/GenBank/DDBJ databases">
        <title>Parallel loss of symbiosis genes in relatives of nitrogen-fixing non-legume Parasponia.</title>
        <authorList>
            <person name="Van Velzen R."/>
            <person name="Holmer R."/>
            <person name="Bu F."/>
            <person name="Rutten L."/>
            <person name="Van Zeijl A."/>
            <person name="Liu W."/>
            <person name="Santuari L."/>
            <person name="Cao Q."/>
            <person name="Sharma T."/>
            <person name="Shen D."/>
            <person name="Roswanjaya Y."/>
            <person name="Wardhani T."/>
            <person name="Kalhor M.S."/>
            <person name="Jansen J."/>
            <person name="Van den Hoogen J."/>
            <person name="Gungor B."/>
            <person name="Hartog M."/>
            <person name="Hontelez J."/>
            <person name="Verver J."/>
            <person name="Yang W.-C."/>
            <person name="Schijlen E."/>
            <person name="Repin R."/>
            <person name="Schilthuizen M."/>
            <person name="Schranz E."/>
            <person name="Heidstra R."/>
            <person name="Miyata K."/>
            <person name="Fedorova E."/>
            <person name="Kohlen W."/>
            <person name="Bisseling T."/>
            <person name="Smit S."/>
            <person name="Geurts R."/>
        </authorList>
    </citation>
    <scope>NUCLEOTIDE SEQUENCE [LARGE SCALE GENOMIC DNA]</scope>
    <source>
        <strain evidence="3">cv. WU1-14</strain>
    </source>
</reference>
<comment type="caution">
    <text evidence="2">The sequence shown here is derived from an EMBL/GenBank/DDBJ whole genome shotgun (WGS) entry which is preliminary data.</text>
</comment>
<dbReference type="Proteomes" id="UP000237105">
    <property type="component" value="Unassembled WGS sequence"/>
</dbReference>
<evidence type="ECO:0000313" key="3">
    <source>
        <dbReference type="Proteomes" id="UP000237105"/>
    </source>
</evidence>
<protein>
    <submittedName>
        <fullName evidence="2">Uncharacterized protein</fullName>
    </submittedName>
</protein>
<evidence type="ECO:0000256" key="1">
    <source>
        <dbReference type="SAM" id="MobiDB-lite"/>
    </source>
</evidence>
<name>A0A2P5AR83_PARAD</name>
<feature type="compositionally biased region" description="Basic and acidic residues" evidence="1">
    <location>
        <begin position="20"/>
        <end position="46"/>
    </location>
</feature>
<accession>A0A2P5AR83</accession>
<organism evidence="2 3">
    <name type="scientific">Parasponia andersonii</name>
    <name type="common">Sponia andersonii</name>
    <dbReference type="NCBI Taxonomy" id="3476"/>
    <lineage>
        <taxon>Eukaryota</taxon>
        <taxon>Viridiplantae</taxon>
        <taxon>Streptophyta</taxon>
        <taxon>Embryophyta</taxon>
        <taxon>Tracheophyta</taxon>
        <taxon>Spermatophyta</taxon>
        <taxon>Magnoliopsida</taxon>
        <taxon>eudicotyledons</taxon>
        <taxon>Gunneridae</taxon>
        <taxon>Pentapetalae</taxon>
        <taxon>rosids</taxon>
        <taxon>fabids</taxon>
        <taxon>Rosales</taxon>
        <taxon>Cannabaceae</taxon>
        <taxon>Parasponia</taxon>
    </lineage>
</organism>
<proteinExistence type="predicted"/>
<evidence type="ECO:0000313" key="2">
    <source>
        <dbReference type="EMBL" id="PON39037.1"/>
    </source>
</evidence>
<keyword evidence="3" id="KW-1185">Reference proteome</keyword>